<evidence type="ECO:0000259" key="4">
    <source>
        <dbReference type="Pfam" id="PF23247"/>
    </source>
</evidence>
<dbReference type="Pfam" id="PF23247">
    <property type="entry name" value="LRR_RPS2"/>
    <property type="match status" value="1"/>
</dbReference>
<protein>
    <recommendedName>
        <fullName evidence="8">NB-ARC domain-containing protein</fullName>
    </recommendedName>
</protein>
<dbReference type="InterPro" id="IPR003591">
    <property type="entry name" value="Leu-rich_rpt_typical-subtyp"/>
</dbReference>
<dbReference type="SMART" id="SM00369">
    <property type="entry name" value="LRR_TYP"/>
    <property type="match status" value="2"/>
</dbReference>
<evidence type="ECO:0000259" key="5">
    <source>
        <dbReference type="Pfam" id="PF23598"/>
    </source>
</evidence>
<evidence type="ECO:0000256" key="1">
    <source>
        <dbReference type="ARBA" id="ARBA00022614"/>
    </source>
</evidence>
<feature type="domain" description="Disease resistance protein At4g27190-like leucine-rich repeats" evidence="4">
    <location>
        <begin position="661"/>
        <end position="744"/>
    </location>
</feature>
<keyword evidence="1" id="KW-0433">Leucine-rich repeat</keyword>
<feature type="non-terminal residue" evidence="6">
    <location>
        <position position="1"/>
    </location>
</feature>
<keyword evidence="7" id="KW-1185">Reference proteome</keyword>
<accession>A0A022RLR3</accession>
<dbReference type="InterPro" id="IPR032675">
    <property type="entry name" value="LRR_dom_sf"/>
</dbReference>
<dbReference type="PANTHER" id="PTHR33463:SF167">
    <property type="entry name" value="PUTATIVE-RELATED"/>
    <property type="match status" value="1"/>
</dbReference>
<dbReference type="Proteomes" id="UP000030748">
    <property type="component" value="Unassembled WGS sequence"/>
</dbReference>
<reference evidence="6 7" key="1">
    <citation type="journal article" date="2013" name="Proc. Natl. Acad. Sci. U.S.A.">
        <title>Fine-scale variation in meiotic recombination in Mimulus inferred from population shotgun sequencing.</title>
        <authorList>
            <person name="Hellsten U."/>
            <person name="Wright K.M."/>
            <person name="Jenkins J."/>
            <person name="Shu S."/>
            <person name="Yuan Y."/>
            <person name="Wessler S.R."/>
            <person name="Schmutz J."/>
            <person name="Willis J.H."/>
            <person name="Rokhsar D.S."/>
        </authorList>
    </citation>
    <scope>NUCLEOTIDE SEQUENCE [LARGE SCALE GENOMIC DNA]</scope>
    <source>
        <strain evidence="7">cv. DUN x IM62</strain>
    </source>
</reference>
<dbReference type="InterPro" id="IPR057135">
    <property type="entry name" value="At4g27190-like_LRR"/>
</dbReference>
<organism evidence="6 7">
    <name type="scientific">Erythranthe guttata</name>
    <name type="common">Yellow monkey flower</name>
    <name type="synonym">Mimulus guttatus</name>
    <dbReference type="NCBI Taxonomy" id="4155"/>
    <lineage>
        <taxon>Eukaryota</taxon>
        <taxon>Viridiplantae</taxon>
        <taxon>Streptophyta</taxon>
        <taxon>Embryophyta</taxon>
        <taxon>Tracheophyta</taxon>
        <taxon>Spermatophyta</taxon>
        <taxon>Magnoliopsida</taxon>
        <taxon>eudicotyledons</taxon>
        <taxon>Gunneridae</taxon>
        <taxon>Pentapetalae</taxon>
        <taxon>asterids</taxon>
        <taxon>lamiids</taxon>
        <taxon>Lamiales</taxon>
        <taxon>Phrymaceae</taxon>
        <taxon>Erythranthe</taxon>
    </lineage>
</organism>
<dbReference type="Pfam" id="PF23598">
    <property type="entry name" value="LRR_14"/>
    <property type="match status" value="1"/>
</dbReference>
<evidence type="ECO:0000313" key="7">
    <source>
        <dbReference type="Proteomes" id="UP000030748"/>
    </source>
</evidence>
<dbReference type="EMBL" id="KI630370">
    <property type="protein sequence ID" value="EYU40969.1"/>
    <property type="molecule type" value="Genomic_DNA"/>
</dbReference>
<keyword evidence="2" id="KW-0677">Repeat</keyword>
<sequence>TLVEGFPMGTNKYVQQSQNVVEIRTEKLLNRLCVLLFHVDKQIDKVLLQGRFLPKKLSQWPLEARALKCQVSDLIEKQRNRKGDLQIREELVAVGIEMINQLKRCPFKDEYMYDKPIPEIVQKHEKYEPDLDIYHKTKTRQYTSGSKFYNVVEKRMHPPRKPTKQIAARKNNLMDYLSIGQSYSDESNLSTVPQATDAILGLTYSVNKSLLRQKVSDAVSVAKPLRSEPISIPESTVSGVVLEKASSFTRNKMILPTPNADSLSGAHNLNHAEQKQTDEMPKFVDIKEENLHRSCSQEIKKGNIVNLELDHQTISIGDYPSSSGQNENSSVINLAEQDLCQLPDKPDYPNSCIMFLQKNDRLARIHDSFFQTMPDLLFLDMSDTRIRILPSSLFGLSKLKVLLLRNCLSLDNLPPQIRELANLEVLDLSGSELYDLPDEIGELTLLTHMQLSFYGPDDESEYAHLPPRLVSPGFLSKIEKLETLTISVHPDDHRWVKIAEPILKDIGVFENLSYLQFYFPQVQMFEDFIGRSSSWFKGTLIKFKFVVGRDVKRIASRVPNEIELAFHEERQSLRFVNGNEKVPQVIQNVLARATSFYLDHHMKVKSLSEFGISMFKLLKFCLLRECPKIQSIIGNNSTEGAFPCLEHLSIYYLWELEYICKSPSVKGSFPALTHLTVSTCRKLKFVLWESMLPSLSNLKELVVEECESVEKIVRQEKEKVNTNNNAEMLPELRKLVLQNLPELVTLGNGLCLSEDKLDINGCPKFVLNSRPKEQSVVKQRKFLTSLKAALQFK</sequence>
<evidence type="ECO:0000256" key="2">
    <source>
        <dbReference type="ARBA" id="ARBA00022737"/>
    </source>
</evidence>
<evidence type="ECO:0000256" key="3">
    <source>
        <dbReference type="ARBA" id="ARBA00022821"/>
    </source>
</evidence>
<keyword evidence="3" id="KW-0611">Plant defense</keyword>
<dbReference type="PANTHER" id="PTHR33463">
    <property type="entry name" value="NB-ARC DOMAIN-CONTAINING PROTEIN-RELATED"/>
    <property type="match status" value="1"/>
</dbReference>
<gene>
    <name evidence="6" type="ORF">MIMGU_mgv1a023288mg</name>
</gene>
<dbReference type="eggNOG" id="KOG4658">
    <property type="taxonomic scope" value="Eukaryota"/>
</dbReference>
<evidence type="ECO:0000313" key="6">
    <source>
        <dbReference type="EMBL" id="EYU40969.1"/>
    </source>
</evidence>
<dbReference type="SUPFAM" id="SSF52058">
    <property type="entry name" value="L domain-like"/>
    <property type="match status" value="1"/>
</dbReference>
<evidence type="ECO:0008006" key="8">
    <source>
        <dbReference type="Google" id="ProtNLM"/>
    </source>
</evidence>
<feature type="domain" description="Disease resistance R13L4/SHOC-2-like LRR" evidence="5">
    <location>
        <begin position="334"/>
        <end position="657"/>
    </location>
</feature>
<dbReference type="InterPro" id="IPR055414">
    <property type="entry name" value="LRR_R13L4/SHOC2-like"/>
</dbReference>
<dbReference type="Gene3D" id="3.80.10.10">
    <property type="entry name" value="Ribonuclease Inhibitor"/>
    <property type="match status" value="2"/>
</dbReference>
<dbReference type="InterPro" id="IPR050905">
    <property type="entry name" value="Plant_NBS-LRR"/>
</dbReference>
<name>A0A022RLR3_ERYGU</name>
<dbReference type="AlphaFoldDB" id="A0A022RLR3"/>
<proteinExistence type="predicted"/>